<organism evidence="1 2">
    <name type="scientific">Melanomma pulvis-pyrius CBS 109.77</name>
    <dbReference type="NCBI Taxonomy" id="1314802"/>
    <lineage>
        <taxon>Eukaryota</taxon>
        <taxon>Fungi</taxon>
        <taxon>Dikarya</taxon>
        <taxon>Ascomycota</taxon>
        <taxon>Pezizomycotina</taxon>
        <taxon>Dothideomycetes</taxon>
        <taxon>Pleosporomycetidae</taxon>
        <taxon>Pleosporales</taxon>
        <taxon>Melanommataceae</taxon>
        <taxon>Melanomma</taxon>
    </lineage>
</organism>
<dbReference type="AlphaFoldDB" id="A0A6A6X0U3"/>
<gene>
    <name evidence="1" type="ORF">K505DRAFT_89286</name>
</gene>
<keyword evidence="2" id="KW-1185">Reference proteome</keyword>
<dbReference type="EMBL" id="MU002112">
    <property type="protein sequence ID" value="KAF2789804.1"/>
    <property type="molecule type" value="Genomic_DNA"/>
</dbReference>
<protein>
    <submittedName>
        <fullName evidence="1">Uncharacterized protein</fullName>
    </submittedName>
</protein>
<evidence type="ECO:0000313" key="2">
    <source>
        <dbReference type="Proteomes" id="UP000799757"/>
    </source>
</evidence>
<proteinExistence type="predicted"/>
<evidence type="ECO:0000313" key="1">
    <source>
        <dbReference type="EMBL" id="KAF2789804.1"/>
    </source>
</evidence>
<accession>A0A6A6X0U3</accession>
<reference evidence="1" key="1">
    <citation type="journal article" date="2020" name="Stud. Mycol.">
        <title>101 Dothideomycetes genomes: a test case for predicting lifestyles and emergence of pathogens.</title>
        <authorList>
            <person name="Haridas S."/>
            <person name="Albert R."/>
            <person name="Binder M."/>
            <person name="Bloem J."/>
            <person name="Labutti K."/>
            <person name="Salamov A."/>
            <person name="Andreopoulos B."/>
            <person name="Baker S."/>
            <person name="Barry K."/>
            <person name="Bills G."/>
            <person name="Bluhm B."/>
            <person name="Cannon C."/>
            <person name="Castanera R."/>
            <person name="Culley D."/>
            <person name="Daum C."/>
            <person name="Ezra D."/>
            <person name="Gonzalez J."/>
            <person name="Henrissat B."/>
            <person name="Kuo A."/>
            <person name="Liang C."/>
            <person name="Lipzen A."/>
            <person name="Lutzoni F."/>
            <person name="Magnuson J."/>
            <person name="Mondo S."/>
            <person name="Nolan M."/>
            <person name="Ohm R."/>
            <person name="Pangilinan J."/>
            <person name="Park H.-J."/>
            <person name="Ramirez L."/>
            <person name="Alfaro M."/>
            <person name="Sun H."/>
            <person name="Tritt A."/>
            <person name="Yoshinaga Y."/>
            <person name="Zwiers L.-H."/>
            <person name="Turgeon B."/>
            <person name="Goodwin S."/>
            <person name="Spatafora J."/>
            <person name="Crous P."/>
            <person name="Grigoriev I."/>
        </authorList>
    </citation>
    <scope>NUCLEOTIDE SEQUENCE</scope>
    <source>
        <strain evidence="1">CBS 109.77</strain>
    </source>
</reference>
<dbReference type="Proteomes" id="UP000799757">
    <property type="component" value="Unassembled WGS sequence"/>
</dbReference>
<name>A0A6A6X0U3_9PLEO</name>
<sequence>MLHCMLTALLKHASLSQQRGQKHRTVERHVGVLQMLAHQVLQSGWGEGMDRAAPGMSTMRRVSAAGPQTVTEVAVSSKCCGAIVELSARSG</sequence>